<dbReference type="InterPro" id="IPR000653">
    <property type="entry name" value="DegT/StrS_aminotransferase"/>
</dbReference>
<dbReference type="EMBL" id="CP013099">
    <property type="protein sequence ID" value="ALP52657.1"/>
    <property type="molecule type" value="Genomic_DNA"/>
</dbReference>
<gene>
    <name evidence="5" type="ORF">Tel_05565</name>
</gene>
<dbReference type="GO" id="GO:0000271">
    <property type="term" value="P:polysaccharide biosynthetic process"/>
    <property type="evidence" value="ECO:0007669"/>
    <property type="project" value="TreeGrafter"/>
</dbReference>
<dbReference type="PANTHER" id="PTHR30244:SF30">
    <property type="entry name" value="BLR5990 PROTEIN"/>
    <property type="match status" value="1"/>
</dbReference>
<dbReference type="Proteomes" id="UP000055136">
    <property type="component" value="Chromosome"/>
</dbReference>
<sequence>MPITLTADILAILRDLLPPPRPVGLHEPLFGERDKALTLDCLESGWVSSVGQYVDRFEQGLADYTGIPHAVATVNGTAALHTCLLLAGVQRDDEVLLPALTFVGTANPVAAMGAIPHFVDSAYDTLGVDPEALRQHLKYHTEQRDGVCYNRRSGRPIRALVVVHVMGHVADMPALRRIADDYGLKLIEDAAEALGSFRDDRHAGHWGDLTALSFNGNKIITTGGGGALLTRDADLARRAKHLTTTAKQPHPWAFDHDMVGYNYRLPNLNAALGCAQLEQLPQRLEQKRGLARQYAQAFAALNNVALHAEPEGCRSNHWLNLLLLPDETDREPLLTAAHAEGILMRPFWTPLHRLPMYQGMPRANLVVADQLFARGVCLPSSAALAQGAVS</sequence>
<dbReference type="Pfam" id="PF01041">
    <property type="entry name" value="DegT_DnrJ_EryC1"/>
    <property type="match status" value="1"/>
</dbReference>
<comment type="similarity">
    <text evidence="4">Belongs to the DegT/DnrJ/EryC1 family.</text>
</comment>
<evidence type="ECO:0000313" key="6">
    <source>
        <dbReference type="Proteomes" id="UP000055136"/>
    </source>
</evidence>
<dbReference type="InterPro" id="IPR015422">
    <property type="entry name" value="PyrdxlP-dep_Trfase_small"/>
</dbReference>
<protein>
    <submittedName>
        <fullName evidence="5">Aminotransferase DegT</fullName>
    </submittedName>
</protein>
<evidence type="ECO:0000313" key="5">
    <source>
        <dbReference type="EMBL" id="ALP52657.1"/>
    </source>
</evidence>
<dbReference type="AlphaFoldDB" id="A0A0S2TBX6"/>
<dbReference type="PANTHER" id="PTHR30244">
    <property type="entry name" value="TRANSAMINASE"/>
    <property type="match status" value="1"/>
</dbReference>
<dbReference type="STRING" id="1748243.Tel_05565"/>
<dbReference type="InterPro" id="IPR015424">
    <property type="entry name" value="PyrdxlP-dep_Trfase"/>
</dbReference>
<keyword evidence="5" id="KW-0032">Aminotransferase</keyword>
<reference evidence="5" key="1">
    <citation type="submission" date="2015-10" db="EMBL/GenBank/DDBJ databases">
        <title>Description of Candidatus Tenderia electrophaga gen. nov, sp. nov., an Uncultivated Electroautotroph from a Biocathode Enrichment.</title>
        <authorList>
            <person name="Eddie B.J."/>
            <person name="Malanoski A.P."/>
            <person name="Wang Z."/>
            <person name="Hall R.J."/>
            <person name="Oh S.D."/>
            <person name="Heiner C."/>
            <person name="Lin B."/>
            <person name="Strycharz-Glaven S.M."/>
        </authorList>
    </citation>
    <scope>NUCLEOTIDE SEQUENCE [LARGE SCALE GENOMIC DNA]</scope>
    <source>
        <strain evidence="5">NRL1</strain>
    </source>
</reference>
<dbReference type="PIRSF" id="PIRSF000390">
    <property type="entry name" value="PLP_StrS"/>
    <property type="match status" value="1"/>
</dbReference>
<dbReference type="SUPFAM" id="SSF53383">
    <property type="entry name" value="PLP-dependent transferases"/>
    <property type="match status" value="1"/>
</dbReference>
<dbReference type="GO" id="GO:0008483">
    <property type="term" value="F:transaminase activity"/>
    <property type="evidence" value="ECO:0007669"/>
    <property type="project" value="UniProtKB-KW"/>
</dbReference>
<organism evidence="5 6">
    <name type="scientific">Candidatus Tenderia electrophaga</name>
    <dbReference type="NCBI Taxonomy" id="1748243"/>
    <lineage>
        <taxon>Bacteria</taxon>
        <taxon>Pseudomonadati</taxon>
        <taxon>Pseudomonadota</taxon>
        <taxon>Gammaproteobacteria</taxon>
        <taxon>Candidatus Tenderiales</taxon>
        <taxon>Candidatus Tenderiaceae</taxon>
        <taxon>Candidatus Tenderia</taxon>
    </lineage>
</organism>
<feature type="active site" description="Proton acceptor" evidence="2">
    <location>
        <position position="218"/>
    </location>
</feature>
<name>A0A0S2TBX6_9GAMM</name>
<dbReference type="KEGG" id="tee:Tel_05565"/>
<evidence type="ECO:0000256" key="2">
    <source>
        <dbReference type="PIRSR" id="PIRSR000390-1"/>
    </source>
</evidence>
<dbReference type="Gene3D" id="3.90.1150.10">
    <property type="entry name" value="Aspartate Aminotransferase, domain 1"/>
    <property type="match status" value="1"/>
</dbReference>
<evidence type="ECO:0000256" key="1">
    <source>
        <dbReference type="ARBA" id="ARBA00022898"/>
    </source>
</evidence>
<evidence type="ECO:0000256" key="3">
    <source>
        <dbReference type="PIRSR" id="PIRSR000390-2"/>
    </source>
</evidence>
<proteinExistence type="inferred from homology"/>
<keyword evidence="6" id="KW-1185">Reference proteome</keyword>
<accession>A0A0S2TBX6</accession>
<dbReference type="InterPro" id="IPR026385">
    <property type="entry name" value="LegC-like"/>
</dbReference>
<evidence type="ECO:0000256" key="4">
    <source>
        <dbReference type="RuleBase" id="RU004508"/>
    </source>
</evidence>
<dbReference type="GO" id="GO:0030170">
    <property type="term" value="F:pyridoxal phosphate binding"/>
    <property type="evidence" value="ECO:0007669"/>
    <property type="project" value="TreeGrafter"/>
</dbReference>
<keyword evidence="1 3" id="KW-0663">Pyridoxal phosphate</keyword>
<dbReference type="CDD" id="cd00616">
    <property type="entry name" value="AHBA_syn"/>
    <property type="match status" value="1"/>
</dbReference>
<keyword evidence="5" id="KW-0808">Transferase</keyword>
<dbReference type="InterPro" id="IPR015421">
    <property type="entry name" value="PyrdxlP-dep_Trfase_major"/>
</dbReference>
<feature type="modified residue" description="N6-(pyridoxal phosphate)lysine" evidence="3">
    <location>
        <position position="218"/>
    </location>
</feature>
<dbReference type="NCBIfam" id="TIGR04181">
    <property type="entry name" value="NHT_00031"/>
    <property type="match status" value="1"/>
</dbReference>
<dbReference type="Gene3D" id="3.40.640.10">
    <property type="entry name" value="Type I PLP-dependent aspartate aminotransferase-like (Major domain)"/>
    <property type="match status" value="1"/>
</dbReference>